<dbReference type="RefSeq" id="XP_007766398.1">
    <property type="nucleotide sequence ID" value="XM_007768208.1"/>
</dbReference>
<organism evidence="4 5">
    <name type="scientific">Coniophora puteana (strain RWD-64-598)</name>
    <name type="common">Brown rot fungus</name>
    <dbReference type="NCBI Taxonomy" id="741705"/>
    <lineage>
        <taxon>Eukaryota</taxon>
        <taxon>Fungi</taxon>
        <taxon>Dikarya</taxon>
        <taxon>Basidiomycota</taxon>
        <taxon>Agaricomycotina</taxon>
        <taxon>Agaricomycetes</taxon>
        <taxon>Agaricomycetidae</taxon>
        <taxon>Boletales</taxon>
        <taxon>Coniophorineae</taxon>
        <taxon>Coniophoraceae</taxon>
        <taxon>Coniophora</taxon>
    </lineage>
</organism>
<dbReference type="InterPro" id="IPR050300">
    <property type="entry name" value="GDXG_lipolytic_enzyme"/>
</dbReference>
<keyword evidence="1 4" id="KW-0378">Hydrolase</keyword>
<name>A0A5M3MVF5_CONPW</name>
<dbReference type="OMA" id="WACIAGV"/>
<gene>
    <name evidence="4" type="ORF">CONPUDRAFT_53196</name>
</gene>
<dbReference type="SUPFAM" id="SSF53474">
    <property type="entry name" value="alpha/beta-Hydrolases"/>
    <property type="match status" value="1"/>
</dbReference>
<keyword evidence="5" id="KW-1185">Reference proteome</keyword>
<dbReference type="OrthoDB" id="2152029at2759"/>
<dbReference type="Proteomes" id="UP000053558">
    <property type="component" value="Unassembled WGS sequence"/>
</dbReference>
<dbReference type="EMBL" id="JH711576">
    <property type="protein sequence ID" value="EIW83152.1"/>
    <property type="molecule type" value="Genomic_DNA"/>
</dbReference>
<keyword evidence="2" id="KW-0812">Transmembrane</keyword>
<dbReference type="PANTHER" id="PTHR48081">
    <property type="entry name" value="AB HYDROLASE SUPERFAMILY PROTEIN C4A8.06C"/>
    <property type="match status" value="1"/>
</dbReference>
<dbReference type="InterPro" id="IPR013094">
    <property type="entry name" value="AB_hydrolase_3"/>
</dbReference>
<dbReference type="Gene3D" id="3.40.50.1820">
    <property type="entry name" value="alpha/beta hydrolase"/>
    <property type="match status" value="1"/>
</dbReference>
<dbReference type="AlphaFoldDB" id="A0A5M3MVF5"/>
<evidence type="ECO:0000256" key="1">
    <source>
        <dbReference type="ARBA" id="ARBA00022801"/>
    </source>
</evidence>
<dbReference type="GO" id="GO:0016787">
    <property type="term" value="F:hydrolase activity"/>
    <property type="evidence" value="ECO:0007669"/>
    <property type="project" value="UniProtKB-KW"/>
</dbReference>
<keyword evidence="2" id="KW-1133">Transmembrane helix</keyword>
<evidence type="ECO:0000256" key="2">
    <source>
        <dbReference type="SAM" id="Phobius"/>
    </source>
</evidence>
<reference evidence="5" key="1">
    <citation type="journal article" date="2012" name="Science">
        <title>The Paleozoic origin of enzymatic lignin decomposition reconstructed from 31 fungal genomes.</title>
        <authorList>
            <person name="Floudas D."/>
            <person name="Binder M."/>
            <person name="Riley R."/>
            <person name="Barry K."/>
            <person name="Blanchette R.A."/>
            <person name="Henrissat B."/>
            <person name="Martinez A.T."/>
            <person name="Otillar R."/>
            <person name="Spatafora J.W."/>
            <person name="Yadav J.S."/>
            <person name="Aerts A."/>
            <person name="Benoit I."/>
            <person name="Boyd A."/>
            <person name="Carlson A."/>
            <person name="Copeland A."/>
            <person name="Coutinho P.M."/>
            <person name="de Vries R.P."/>
            <person name="Ferreira P."/>
            <person name="Findley K."/>
            <person name="Foster B."/>
            <person name="Gaskell J."/>
            <person name="Glotzer D."/>
            <person name="Gorecki P."/>
            <person name="Heitman J."/>
            <person name="Hesse C."/>
            <person name="Hori C."/>
            <person name="Igarashi K."/>
            <person name="Jurgens J.A."/>
            <person name="Kallen N."/>
            <person name="Kersten P."/>
            <person name="Kohler A."/>
            <person name="Kuees U."/>
            <person name="Kumar T.K.A."/>
            <person name="Kuo A."/>
            <person name="LaButti K."/>
            <person name="Larrondo L.F."/>
            <person name="Lindquist E."/>
            <person name="Ling A."/>
            <person name="Lombard V."/>
            <person name="Lucas S."/>
            <person name="Lundell T."/>
            <person name="Martin R."/>
            <person name="McLaughlin D.J."/>
            <person name="Morgenstern I."/>
            <person name="Morin E."/>
            <person name="Murat C."/>
            <person name="Nagy L.G."/>
            <person name="Nolan M."/>
            <person name="Ohm R.A."/>
            <person name="Patyshakuliyeva A."/>
            <person name="Rokas A."/>
            <person name="Ruiz-Duenas F.J."/>
            <person name="Sabat G."/>
            <person name="Salamov A."/>
            <person name="Samejima M."/>
            <person name="Schmutz J."/>
            <person name="Slot J.C."/>
            <person name="St John F."/>
            <person name="Stenlid J."/>
            <person name="Sun H."/>
            <person name="Sun S."/>
            <person name="Syed K."/>
            <person name="Tsang A."/>
            <person name="Wiebenga A."/>
            <person name="Young D."/>
            <person name="Pisabarro A."/>
            <person name="Eastwood D.C."/>
            <person name="Martin F."/>
            <person name="Cullen D."/>
            <person name="Grigoriev I.V."/>
            <person name="Hibbett D.S."/>
        </authorList>
    </citation>
    <scope>NUCLEOTIDE SEQUENCE [LARGE SCALE GENOMIC DNA]</scope>
    <source>
        <strain evidence="5">RWD-64-598 SS2</strain>
    </source>
</reference>
<accession>A0A5M3MVF5</accession>
<dbReference type="KEGG" id="cput:CONPUDRAFT_53196"/>
<proteinExistence type="predicted"/>
<evidence type="ECO:0000313" key="5">
    <source>
        <dbReference type="Proteomes" id="UP000053558"/>
    </source>
</evidence>
<sequence length="398" mass="44488">MFAYRKQPWKALYLTFQLTSLLVRIPLWSLFLLIPRFRPCSEWSFAHAVMVFAIKQVTEIFSNTGEFLPVPDHRTIKPATRAKGVWVDAAAHAIVGDLVHWACIAGVQPERIPGYWHRRVGVNLEHDSPAQKGEKVIYRIHGGGFVQLSAHPSDFAANIDRCLIEHVEAAPRSFSIEYRLASAAPFSQRFPFPAALLDALAGYVYLVKTIGFDPSNIVVVGDSAGGNIAFSLVRYLVEYRSDSGGNVPAPPGSLILLSPWVDLSTSHEIPGSSTLVNTTDFVGPENQTRNFYSKVAYAGPLGLEFITTSRYTSPACLYSSYPSNFYGFPRTLLVCGKLERFRDAIRTLKEKMSSDMGEGDGDGQVTLLEVEKSVHNFLIFNWHPQRDRTIAYIRKWLQ</sequence>
<feature type="transmembrane region" description="Helical" evidence="2">
    <location>
        <begin position="12"/>
        <end position="34"/>
    </location>
</feature>
<keyword evidence="2" id="KW-0472">Membrane</keyword>
<comment type="caution">
    <text evidence="4">The sequence shown here is derived from an EMBL/GenBank/DDBJ whole genome shotgun (WGS) entry which is preliminary data.</text>
</comment>
<dbReference type="Pfam" id="PF07859">
    <property type="entry name" value="Abhydrolase_3"/>
    <property type="match status" value="1"/>
</dbReference>
<protein>
    <submittedName>
        <fullName evidence="4">Alpha beta-hydrolase</fullName>
    </submittedName>
</protein>
<dbReference type="PANTHER" id="PTHR48081:SF26">
    <property type="entry name" value="ALPHA_BETA HYDROLASE FOLD-3 DOMAIN-CONTAINING PROTEIN"/>
    <property type="match status" value="1"/>
</dbReference>
<dbReference type="GeneID" id="19207569"/>
<feature type="domain" description="Alpha/beta hydrolase fold-3" evidence="3">
    <location>
        <begin position="140"/>
        <end position="378"/>
    </location>
</feature>
<evidence type="ECO:0000259" key="3">
    <source>
        <dbReference type="Pfam" id="PF07859"/>
    </source>
</evidence>
<evidence type="ECO:0000313" key="4">
    <source>
        <dbReference type="EMBL" id="EIW83152.1"/>
    </source>
</evidence>
<dbReference type="InterPro" id="IPR029058">
    <property type="entry name" value="AB_hydrolase_fold"/>
</dbReference>